<sequence>MRKGGLYVMLMSREWIKVALGGTFFFGIVLFTPVFLLANTENTAPTILWIGISLGGLYIVLLLLHKYIKSRNMEPGTKK</sequence>
<dbReference type="STRING" id="649747.HMPREF0083_03657"/>
<name>U1X077_ANEAE</name>
<evidence type="ECO:0000256" key="1">
    <source>
        <dbReference type="SAM" id="Phobius"/>
    </source>
</evidence>
<proteinExistence type="predicted"/>
<organism evidence="2 3">
    <name type="scientific">Aneurinibacillus aneurinilyticus ATCC 12856</name>
    <dbReference type="NCBI Taxonomy" id="649747"/>
    <lineage>
        <taxon>Bacteria</taxon>
        <taxon>Bacillati</taxon>
        <taxon>Bacillota</taxon>
        <taxon>Bacilli</taxon>
        <taxon>Bacillales</taxon>
        <taxon>Paenibacillaceae</taxon>
        <taxon>Aneurinibacillus group</taxon>
        <taxon>Aneurinibacillus</taxon>
    </lineage>
</organism>
<keyword evidence="3" id="KW-1185">Reference proteome</keyword>
<protein>
    <submittedName>
        <fullName evidence="2">Uncharacterized protein</fullName>
    </submittedName>
</protein>
<evidence type="ECO:0000313" key="3">
    <source>
        <dbReference type="Proteomes" id="UP000016511"/>
    </source>
</evidence>
<evidence type="ECO:0000313" key="2">
    <source>
        <dbReference type="EMBL" id="ERI08375.1"/>
    </source>
</evidence>
<dbReference type="HOGENOM" id="CLU_2598385_0_0_9"/>
<feature type="transmembrane region" description="Helical" evidence="1">
    <location>
        <begin position="44"/>
        <end position="64"/>
    </location>
</feature>
<keyword evidence="1" id="KW-0812">Transmembrane</keyword>
<comment type="caution">
    <text evidence="2">The sequence shown here is derived from an EMBL/GenBank/DDBJ whole genome shotgun (WGS) entry which is preliminary data.</text>
</comment>
<accession>U1X077</accession>
<dbReference type="EMBL" id="AWSJ01000217">
    <property type="protein sequence ID" value="ERI08375.1"/>
    <property type="molecule type" value="Genomic_DNA"/>
</dbReference>
<dbReference type="Proteomes" id="UP000016511">
    <property type="component" value="Unassembled WGS sequence"/>
</dbReference>
<feature type="transmembrane region" description="Helical" evidence="1">
    <location>
        <begin position="20"/>
        <end position="38"/>
    </location>
</feature>
<reference evidence="2 3" key="1">
    <citation type="submission" date="2013-08" db="EMBL/GenBank/DDBJ databases">
        <authorList>
            <person name="Weinstock G."/>
            <person name="Sodergren E."/>
            <person name="Wylie T."/>
            <person name="Fulton L."/>
            <person name="Fulton R."/>
            <person name="Fronick C."/>
            <person name="O'Laughlin M."/>
            <person name="Godfrey J."/>
            <person name="Miner T."/>
            <person name="Herter B."/>
            <person name="Appelbaum E."/>
            <person name="Cordes M."/>
            <person name="Lek S."/>
            <person name="Wollam A."/>
            <person name="Pepin K.H."/>
            <person name="Palsikar V.B."/>
            <person name="Mitreva M."/>
            <person name="Wilson R.K."/>
        </authorList>
    </citation>
    <scope>NUCLEOTIDE SEQUENCE [LARGE SCALE GENOMIC DNA]</scope>
    <source>
        <strain evidence="2 3">ATCC 12856</strain>
    </source>
</reference>
<dbReference type="PATRIC" id="fig|649747.3.peg.3318"/>
<dbReference type="AlphaFoldDB" id="U1X077"/>
<gene>
    <name evidence="2" type="ORF">HMPREF0083_03657</name>
</gene>
<keyword evidence="1" id="KW-0472">Membrane</keyword>
<keyword evidence="1" id="KW-1133">Transmembrane helix</keyword>